<dbReference type="PANTHER" id="PTHR38133:SF1">
    <property type="entry name" value="SLR1429 PROTEIN"/>
    <property type="match status" value="1"/>
</dbReference>
<dbReference type="eggNOG" id="COG4279">
    <property type="taxonomic scope" value="Bacteria"/>
</dbReference>
<sequence length="358" mass="39298">MTEEKTRRWGENVIIADFAGRRRRKQAEQGLRSEDNSRENPMLGGRPKGGKVGTPGANGPREQGFRESWAARVMMQQLVAKSDSGRVSRGREYFRAGKVNELVFETDSVAALVAGSQLQPFDVRLSLPPLSEKQRANLLGEVLREHSEVHALAAGSRPGEAIVEGLLGQETGGDRFAGMRVWCDCPDKAEVCKHAIALGFAVSEYLSEVPLRLLSWRGIDTEPITRLMQYMQVPAVPRHGHDSKREWGADSSHADAANAAVKAMPSAGAEPDIVDPEEFWGGSSGRVRWGEPTAQWGLESGERAQLEKAIRTVTWNSVDQLNTMSELERCYESLGDTTPVFDYSSAWGEAMSDGDGKD</sequence>
<evidence type="ECO:0000313" key="2">
    <source>
        <dbReference type="EMBL" id="AEI09792.1"/>
    </source>
</evidence>
<gene>
    <name evidence="2" type="ordered locus">CRES_1438</name>
</gene>
<evidence type="ECO:0000313" key="3">
    <source>
        <dbReference type="Proteomes" id="UP000000492"/>
    </source>
</evidence>
<dbReference type="AlphaFoldDB" id="F8DZH3"/>
<dbReference type="HOGENOM" id="CLU_053146_0_0_11"/>
<reference evidence="2 3" key="1">
    <citation type="journal article" date="2012" name="BMC Genomics">
        <title>Complete genome sequence, lifestyle, and multi-drug resistance of the human pathogen Corynebacterium resistens DSM 45100 isolated from blood samples of a leukemia patient.</title>
        <authorList>
            <person name="Schroder J."/>
            <person name="Maus I."/>
            <person name="Meyer K."/>
            <person name="Wordemann S."/>
            <person name="Blom J."/>
            <person name="Jaenicke S."/>
            <person name="Schneider J."/>
            <person name="Trost E."/>
            <person name="Tauch A."/>
        </authorList>
    </citation>
    <scope>NUCLEOTIDE SEQUENCE [LARGE SCALE GENOMIC DNA]</scope>
    <source>
        <strain evidence="3">DSM 45100 / JCM 12819 / CCUG 50093 / GTC 2026 / SICGH 158</strain>
    </source>
</reference>
<dbReference type="PANTHER" id="PTHR38133">
    <property type="entry name" value="SLR1429 PROTEIN"/>
    <property type="match status" value="1"/>
</dbReference>
<feature type="region of interest" description="Disordered" evidence="1">
    <location>
        <begin position="20"/>
        <end position="62"/>
    </location>
</feature>
<feature type="region of interest" description="Disordered" evidence="1">
    <location>
        <begin position="238"/>
        <end position="273"/>
    </location>
</feature>
<dbReference type="Proteomes" id="UP000000492">
    <property type="component" value="Chromosome"/>
</dbReference>
<dbReference type="KEGG" id="crd:CRES_1438"/>
<protein>
    <recommendedName>
        <fullName evidence="4">SWIM-type domain-containing protein</fullName>
    </recommendedName>
</protein>
<name>F8DZH3_CORRG</name>
<dbReference type="OrthoDB" id="188274at2"/>
<feature type="compositionally biased region" description="Basic and acidic residues" evidence="1">
    <location>
        <begin position="239"/>
        <end position="248"/>
    </location>
</feature>
<evidence type="ECO:0000256" key="1">
    <source>
        <dbReference type="SAM" id="MobiDB-lite"/>
    </source>
</evidence>
<proteinExistence type="predicted"/>
<keyword evidence="3" id="KW-1185">Reference proteome</keyword>
<dbReference type="STRING" id="662755.CRES_1438"/>
<dbReference type="RefSeq" id="WP_013888802.1">
    <property type="nucleotide sequence ID" value="NC_015673.1"/>
</dbReference>
<dbReference type="EMBL" id="CP002857">
    <property type="protein sequence ID" value="AEI09792.1"/>
    <property type="molecule type" value="Genomic_DNA"/>
</dbReference>
<accession>F8DZH3</accession>
<evidence type="ECO:0008006" key="4">
    <source>
        <dbReference type="Google" id="ProtNLM"/>
    </source>
</evidence>
<organism evidence="2 3">
    <name type="scientific">Corynebacterium resistens (strain DSM 45100 / JCM 12819 / GTC 2026 / SICGH 158)</name>
    <dbReference type="NCBI Taxonomy" id="662755"/>
    <lineage>
        <taxon>Bacteria</taxon>
        <taxon>Bacillati</taxon>
        <taxon>Actinomycetota</taxon>
        <taxon>Actinomycetes</taxon>
        <taxon>Mycobacteriales</taxon>
        <taxon>Corynebacteriaceae</taxon>
        <taxon>Corynebacterium</taxon>
    </lineage>
</organism>
<feature type="compositionally biased region" description="Low complexity" evidence="1">
    <location>
        <begin position="249"/>
        <end position="263"/>
    </location>
</feature>